<organism evidence="2 3">
    <name type="scientific">Rhizobium glycinendophyticum</name>
    <dbReference type="NCBI Taxonomy" id="2589807"/>
    <lineage>
        <taxon>Bacteria</taxon>
        <taxon>Pseudomonadati</taxon>
        <taxon>Pseudomonadota</taxon>
        <taxon>Alphaproteobacteria</taxon>
        <taxon>Hyphomicrobiales</taxon>
        <taxon>Rhizobiaceae</taxon>
        <taxon>Rhizobium/Agrobacterium group</taxon>
        <taxon>Rhizobium</taxon>
    </lineage>
</organism>
<evidence type="ECO:0000313" key="2">
    <source>
        <dbReference type="EMBL" id="TPP11572.1"/>
    </source>
</evidence>
<dbReference type="EMBL" id="VFYP01000001">
    <property type="protein sequence ID" value="TPP11572.1"/>
    <property type="molecule type" value="Genomic_DNA"/>
</dbReference>
<evidence type="ECO:0000313" key="3">
    <source>
        <dbReference type="Proteomes" id="UP000316429"/>
    </source>
</evidence>
<keyword evidence="3" id="KW-1185">Reference proteome</keyword>
<gene>
    <name evidence="2" type="ORF">FJQ55_12450</name>
</gene>
<evidence type="ECO:0000256" key="1">
    <source>
        <dbReference type="SAM" id="MobiDB-lite"/>
    </source>
</evidence>
<accession>A0A504V2A5</accession>
<feature type="compositionally biased region" description="Basic and acidic residues" evidence="1">
    <location>
        <begin position="70"/>
        <end position="82"/>
    </location>
</feature>
<dbReference type="Proteomes" id="UP000316429">
    <property type="component" value="Unassembled WGS sequence"/>
</dbReference>
<protein>
    <submittedName>
        <fullName evidence="2">Uncharacterized protein</fullName>
    </submittedName>
</protein>
<sequence length="101" mass="11098">MHKKALFTAQKTTISHTADAHGGFFLPVPPQQLFPSGGFNLHNLKGPGFPVALFFCRWAGTKSTLRHWGRKAELSPRPDKWSARRASAPVDKPSLLEGSCT</sequence>
<comment type="caution">
    <text evidence="2">The sequence shown here is derived from an EMBL/GenBank/DDBJ whole genome shotgun (WGS) entry which is preliminary data.</text>
</comment>
<dbReference type="AlphaFoldDB" id="A0A504V2A5"/>
<feature type="region of interest" description="Disordered" evidence="1">
    <location>
        <begin position="70"/>
        <end position="101"/>
    </location>
</feature>
<reference evidence="2 3" key="1">
    <citation type="submission" date="2019-06" db="EMBL/GenBank/DDBJ databases">
        <title>Rhizobium sp. CL12 isolated from roots of soybean.</title>
        <authorList>
            <person name="Wang C."/>
        </authorList>
    </citation>
    <scope>NUCLEOTIDE SEQUENCE [LARGE SCALE GENOMIC DNA]</scope>
    <source>
        <strain evidence="2 3">CL12</strain>
    </source>
</reference>
<proteinExistence type="predicted"/>
<name>A0A504V2A5_9HYPH</name>